<sequence>MLSLAPETRTSKEHTFESDVFSVAAFIWEVYALGLNSSDCVYTAVSESSGNGQEYLPRPDICPRDTYLLLRSCWTLCKTERPPIETLEQHLDQALKMIE</sequence>
<dbReference type="GO" id="GO:0005886">
    <property type="term" value="C:plasma membrane"/>
    <property type="evidence" value="ECO:0007669"/>
    <property type="project" value="TreeGrafter"/>
</dbReference>
<dbReference type="OrthoDB" id="5979581at2759"/>
<dbReference type="GO" id="GO:0004714">
    <property type="term" value="F:transmembrane receptor protein tyrosine kinase activity"/>
    <property type="evidence" value="ECO:0007669"/>
    <property type="project" value="TreeGrafter"/>
</dbReference>
<dbReference type="AlphaFoldDB" id="A0A9Q1BXM2"/>
<keyword evidence="3" id="KW-1185">Reference proteome</keyword>
<accession>A0A9Q1BXM2</accession>
<evidence type="ECO:0000259" key="1">
    <source>
        <dbReference type="Pfam" id="PF07714"/>
    </source>
</evidence>
<dbReference type="Proteomes" id="UP001152320">
    <property type="component" value="Chromosome 10"/>
</dbReference>
<organism evidence="2 3">
    <name type="scientific">Holothuria leucospilota</name>
    <name type="common">Black long sea cucumber</name>
    <name type="synonym">Mertensiothuria leucospilota</name>
    <dbReference type="NCBI Taxonomy" id="206669"/>
    <lineage>
        <taxon>Eukaryota</taxon>
        <taxon>Metazoa</taxon>
        <taxon>Echinodermata</taxon>
        <taxon>Eleutherozoa</taxon>
        <taxon>Echinozoa</taxon>
        <taxon>Holothuroidea</taxon>
        <taxon>Aspidochirotacea</taxon>
        <taxon>Aspidochirotida</taxon>
        <taxon>Holothuriidae</taxon>
        <taxon>Holothuria</taxon>
    </lineage>
</organism>
<dbReference type="GO" id="GO:0043235">
    <property type="term" value="C:receptor complex"/>
    <property type="evidence" value="ECO:0007669"/>
    <property type="project" value="TreeGrafter"/>
</dbReference>
<dbReference type="PANTHER" id="PTHR24416">
    <property type="entry name" value="TYROSINE-PROTEIN KINASE RECEPTOR"/>
    <property type="match status" value="1"/>
</dbReference>
<evidence type="ECO:0000313" key="3">
    <source>
        <dbReference type="Proteomes" id="UP001152320"/>
    </source>
</evidence>
<keyword evidence="2" id="KW-0675">Receptor</keyword>
<proteinExistence type="predicted"/>
<feature type="domain" description="Serine-threonine/tyrosine-protein kinase catalytic" evidence="1">
    <location>
        <begin position="4"/>
        <end position="91"/>
    </location>
</feature>
<dbReference type="EMBL" id="JAIZAY010000010">
    <property type="protein sequence ID" value="KAJ8034727.1"/>
    <property type="molecule type" value="Genomic_DNA"/>
</dbReference>
<dbReference type="Gene3D" id="1.10.510.10">
    <property type="entry name" value="Transferase(Phosphotransferase) domain 1"/>
    <property type="match status" value="1"/>
</dbReference>
<dbReference type="GO" id="GO:0007169">
    <property type="term" value="P:cell surface receptor protein tyrosine kinase signaling pathway"/>
    <property type="evidence" value="ECO:0007669"/>
    <property type="project" value="TreeGrafter"/>
</dbReference>
<dbReference type="PANTHER" id="PTHR24416:SF611">
    <property type="entry name" value="TYROSINE-PROTEIN KINASE TRANSMEMBRANE RECEPTOR ROR"/>
    <property type="match status" value="1"/>
</dbReference>
<dbReference type="InterPro" id="IPR050122">
    <property type="entry name" value="RTK"/>
</dbReference>
<comment type="caution">
    <text evidence="2">The sequence shown here is derived from an EMBL/GenBank/DDBJ whole genome shotgun (WGS) entry which is preliminary data.</text>
</comment>
<dbReference type="SUPFAM" id="SSF56112">
    <property type="entry name" value="Protein kinase-like (PK-like)"/>
    <property type="match status" value="1"/>
</dbReference>
<dbReference type="Pfam" id="PF07714">
    <property type="entry name" value="PK_Tyr_Ser-Thr"/>
    <property type="match status" value="1"/>
</dbReference>
<protein>
    <submittedName>
        <fullName evidence="2">Fibroblast growth factor receptor 1-A</fullName>
    </submittedName>
</protein>
<dbReference type="InterPro" id="IPR011009">
    <property type="entry name" value="Kinase-like_dom_sf"/>
</dbReference>
<name>A0A9Q1BXM2_HOLLE</name>
<dbReference type="InterPro" id="IPR001245">
    <property type="entry name" value="Ser-Thr/Tyr_kinase_cat_dom"/>
</dbReference>
<reference evidence="2" key="1">
    <citation type="submission" date="2021-10" db="EMBL/GenBank/DDBJ databases">
        <title>Tropical sea cucumber genome reveals ecological adaptation and Cuvierian tubules defense mechanism.</title>
        <authorList>
            <person name="Chen T."/>
        </authorList>
    </citation>
    <scope>NUCLEOTIDE SEQUENCE</scope>
    <source>
        <strain evidence="2">Nanhai2018</strain>
        <tissue evidence="2">Muscle</tissue>
    </source>
</reference>
<evidence type="ECO:0000313" key="2">
    <source>
        <dbReference type="EMBL" id="KAJ8034727.1"/>
    </source>
</evidence>
<gene>
    <name evidence="2" type="ORF">HOLleu_21690</name>
</gene>